<evidence type="ECO:0000256" key="7">
    <source>
        <dbReference type="ARBA" id="ARBA00023015"/>
    </source>
</evidence>
<dbReference type="PROSITE" id="PS51916">
    <property type="entry name" value="DEUBAD"/>
    <property type="match status" value="1"/>
</dbReference>
<organism evidence="11 12">
    <name type="scientific">Mya arenaria</name>
    <name type="common">Soft-shell clam</name>
    <dbReference type="NCBI Taxonomy" id="6604"/>
    <lineage>
        <taxon>Eukaryota</taxon>
        <taxon>Metazoa</taxon>
        <taxon>Spiralia</taxon>
        <taxon>Lophotrochozoa</taxon>
        <taxon>Mollusca</taxon>
        <taxon>Bivalvia</taxon>
        <taxon>Autobranchia</taxon>
        <taxon>Heteroconchia</taxon>
        <taxon>Euheterodonta</taxon>
        <taxon>Imparidentia</taxon>
        <taxon>Neoheterodontei</taxon>
        <taxon>Myida</taxon>
        <taxon>Myoidea</taxon>
        <taxon>Myidae</taxon>
        <taxon>Mya</taxon>
    </lineage>
</organism>
<evidence type="ECO:0000256" key="5">
    <source>
        <dbReference type="ARBA" id="ARBA00022771"/>
    </source>
</evidence>
<keyword evidence="6" id="KW-0862">Zinc</keyword>
<evidence type="ECO:0000256" key="4">
    <source>
        <dbReference type="ARBA" id="ARBA00022723"/>
    </source>
</evidence>
<proteinExistence type="inferred from homology"/>
<dbReference type="Pfam" id="PF13919">
    <property type="entry name" value="ASXH"/>
    <property type="match status" value="1"/>
</dbReference>
<dbReference type="Pfam" id="PF13922">
    <property type="entry name" value="PHD_3"/>
    <property type="match status" value="1"/>
</dbReference>
<evidence type="ECO:0000313" key="11">
    <source>
        <dbReference type="EMBL" id="WAR24310.1"/>
    </source>
</evidence>
<keyword evidence="4" id="KW-0479">Metal-binding</keyword>
<keyword evidence="5" id="KW-0863">Zinc-finger</keyword>
<keyword evidence="9" id="KW-0539">Nucleus</keyword>
<sequence>MIQIIEESQLSHDHGSTHGASLNSCLHANAKAPNNAFYKVAGQIGVYGLMSELPVGSQIIEIEEETTVPSIGVIYAKLPESVKVLAQSNGDPGQNIDVIDILNKQLTSVIKPVSSEQIRLAQRHTDFPTRRSLRQAQRKKRKHGFIPKITIKPIVPPKSEGPGGTVKYVATTCKPDDKVNNHHTTTDPNVTTVSREGINRSKFTNGDVPRKKTLREMLAGIPGFSMKPRKRTNKKLSHAAQIAQTLEGCIDLETPDSILVNTNLKGLLNKHTFSTLPSSYQYKLIQLLPECDRIVGRDTALRLSSTALNNEFFAKACTEWRERLSEGEFTPESQLRLKQEEEKEHVDLDPWKAKHFEPVWGKKSVPEEVPKADDIHRASTRDSPTVSMATPVRMTPVRKSTLVSTMLKQRSISQNVKGLVNPGSGVVSLPSSSGLLVKVEQTYTSQTPVACVNANSNIVSALKRPIVTQALDTRQIGSPPKKQKIVLTKPQAPMQAPAKTLAQLRAHTQVPRMQKSQVVAGLPGVTVPGIVSQRIGSPLGDDDIKPLMISVPSSVTGSGIKSPTRTLAQIKSQTQAAKAKQGQTRTLAQIKAETQAHRHQAEAQAKLHAHLLAKAKGETSIAHVVKQALPNLVLPVKQKHAKSTEAEKNADGVNLKRSLEICEQAKILSQKNTQVSSGVSLLQKPTQPVSVKSSTETIDFGGYLKANIAQAHKTVSQILQDKTLAEQQRLQKQVLAAVARTQKQQMAVSVAKVPTPQSSASASVYAGVTSPFVLSNSSIVSTSSNVPIITTSNPASASVNTSNVPFVVLPPPPVTQATGISPAVFNVPSTRYIISSTAAAAQQNLLQQLIRSAAGSVPQTTLSHQRAASAPPQQKTVQRVATPVSTIVRSASVGTGDQCLETMGETRTVKVVKRVQSSSGDIIVQIPSDKLNFLTKSGTAVIPGANGSKSDTHHLILSSASNAAISSPVINSNCTQTVTYINKSVNQVVHQSAPVDKIIIFSPSNSSEKGRSSSEGGKIVSVKQEQKTDCSCDLKAMKTCLKCGAFCHVDCMSNSKLCVTCVEAS</sequence>
<evidence type="ECO:0000256" key="1">
    <source>
        <dbReference type="ARBA" id="ARBA00004123"/>
    </source>
</evidence>
<dbReference type="InterPro" id="IPR028020">
    <property type="entry name" value="ASX_DEUBAD_dom"/>
</dbReference>
<feature type="domain" description="DEUBAD" evidence="10">
    <location>
        <begin position="255"/>
        <end position="365"/>
    </location>
</feature>
<keyword evidence="12" id="KW-1185">Reference proteome</keyword>
<evidence type="ECO:0000256" key="3">
    <source>
        <dbReference type="ARBA" id="ARBA00022491"/>
    </source>
</evidence>
<evidence type="ECO:0000313" key="12">
    <source>
        <dbReference type="Proteomes" id="UP001164746"/>
    </source>
</evidence>
<evidence type="ECO:0000256" key="8">
    <source>
        <dbReference type="ARBA" id="ARBA00023163"/>
    </source>
</evidence>
<keyword evidence="3" id="KW-0678">Repressor</keyword>
<dbReference type="PANTHER" id="PTHR13578:SF20">
    <property type="entry name" value="POLYCOMB PROTEIN ASX"/>
    <property type="match status" value="1"/>
</dbReference>
<evidence type="ECO:0000256" key="9">
    <source>
        <dbReference type="ARBA" id="ARBA00023242"/>
    </source>
</evidence>
<dbReference type="Proteomes" id="UP001164746">
    <property type="component" value="Chromosome 13"/>
</dbReference>
<comment type="similarity">
    <text evidence="2">Belongs to the Asx family.</text>
</comment>
<dbReference type="PANTHER" id="PTHR13578">
    <property type="entry name" value="ADDITIONAL SEX COMBS LIKE PROTEIN ASXL"/>
    <property type="match status" value="1"/>
</dbReference>
<dbReference type="EMBL" id="CP111024">
    <property type="protein sequence ID" value="WAR24310.1"/>
    <property type="molecule type" value="Genomic_DNA"/>
</dbReference>
<keyword evidence="7" id="KW-0805">Transcription regulation</keyword>
<dbReference type="InterPro" id="IPR044867">
    <property type="entry name" value="DEUBAD_dom"/>
</dbReference>
<keyword evidence="8" id="KW-0804">Transcription</keyword>
<evidence type="ECO:0000256" key="6">
    <source>
        <dbReference type="ARBA" id="ARBA00022833"/>
    </source>
</evidence>
<dbReference type="InterPro" id="IPR026905">
    <property type="entry name" value="ASX-like_PHD"/>
</dbReference>
<evidence type="ECO:0000256" key="2">
    <source>
        <dbReference type="ARBA" id="ARBA00006391"/>
    </source>
</evidence>
<accession>A0ABY7FQ07</accession>
<reference evidence="11" key="1">
    <citation type="submission" date="2022-11" db="EMBL/GenBank/DDBJ databases">
        <title>Centuries of genome instability and evolution in soft-shell clam transmissible cancer (bioRxiv).</title>
        <authorList>
            <person name="Hart S.F.M."/>
            <person name="Yonemitsu M.A."/>
            <person name="Giersch R.M."/>
            <person name="Beal B.F."/>
            <person name="Arriagada G."/>
            <person name="Davis B.W."/>
            <person name="Ostrander E.A."/>
            <person name="Goff S.P."/>
            <person name="Metzger M.J."/>
        </authorList>
    </citation>
    <scope>NUCLEOTIDE SEQUENCE</scope>
    <source>
        <strain evidence="11">MELC-2E11</strain>
        <tissue evidence="11">Siphon/mantle</tissue>
    </source>
</reference>
<name>A0ABY7FQ07_MYAAR</name>
<evidence type="ECO:0000259" key="10">
    <source>
        <dbReference type="PROSITE" id="PS51916"/>
    </source>
</evidence>
<protein>
    <submittedName>
        <fullName evidence="11">ASX-like protein</fullName>
    </submittedName>
</protein>
<gene>
    <name evidence="11" type="ORF">MAR_037979</name>
</gene>
<dbReference type="InterPro" id="IPR024811">
    <property type="entry name" value="ASX/ASX-like"/>
</dbReference>
<comment type="subcellular location">
    <subcellularLocation>
        <location evidence="1">Nucleus</location>
    </subcellularLocation>
</comment>